<keyword evidence="3" id="KW-1185">Reference proteome</keyword>
<feature type="compositionally biased region" description="Acidic residues" evidence="1">
    <location>
        <begin position="103"/>
        <end position="116"/>
    </location>
</feature>
<accession>M3HIN0</accession>
<reference evidence="2 3" key="1">
    <citation type="submission" date="2013-02" db="EMBL/GenBank/DDBJ databases">
        <title>Genome sequence of Candida maltosa Xu316, a potential industrial strain for xylitol and ethanol production.</title>
        <authorList>
            <person name="Yu J."/>
            <person name="Wang Q."/>
            <person name="Geng X."/>
            <person name="Bao W."/>
            <person name="He P."/>
            <person name="Cai J."/>
        </authorList>
    </citation>
    <scope>NUCLEOTIDE SEQUENCE [LARGE SCALE GENOMIC DNA]</scope>
    <source>
        <strain evidence="3">Xu316</strain>
    </source>
</reference>
<dbReference type="HOGENOM" id="CLU_367214_0_0_1"/>
<gene>
    <name evidence="2" type="ORF">G210_2483</name>
</gene>
<feature type="compositionally biased region" description="Low complexity" evidence="1">
    <location>
        <begin position="338"/>
        <end position="364"/>
    </location>
</feature>
<evidence type="ECO:0000313" key="2">
    <source>
        <dbReference type="EMBL" id="EMG47212.1"/>
    </source>
</evidence>
<feature type="region of interest" description="Disordered" evidence="1">
    <location>
        <begin position="291"/>
        <end position="312"/>
    </location>
</feature>
<feature type="compositionally biased region" description="Low complexity" evidence="1">
    <location>
        <begin position="259"/>
        <end position="269"/>
    </location>
</feature>
<dbReference type="Proteomes" id="UP000011777">
    <property type="component" value="Unassembled WGS sequence"/>
</dbReference>
<comment type="caution">
    <text evidence="2">The sequence shown here is derived from an EMBL/GenBank/DDBJ whole genome shotgun (WGS) entry which is preliminary data.</text>
</comment>
<feature type="compositionally biased region" description="Low complexity" evidence="1">
    <location>
        <begin position="70"/>
        <end position="81"/>
    </location>
</feature>
<evidence type="ECO:0000313" key="3">
    <source>
        <dbReference type="Proteomes" id="UP000011777"/>
    </source>
</evidence>
<proteinExistence type="predicted"/>
<dbReference type="OMA" id="FIYGHDY"/>
<evidence type="ECO:0000256" key="1">
    <source>
        <dbReference type="SAM" id="MobiDB-lite"/>
    </source>
</evidence>
<protein>
    <submittedName>
        <fullName evidence="2">Uncharacterized protein</fullName>
    </submittedName>
</protein>
<feature type="compositionally biased region" description="Low complexity" evidence="1">
    <location>
        <begin position="24"/>
        <end position="40"/>
    </location>
</feature>
<feature type="region of interest" description="Disordered" evidence="1">
    <location>
        <begin position="13"/>
        <end position="189"/>
    </location>
</feature>
<feature type="compositionally biased region" description="Low complexity" evidence="1">
    <location>
        <begin position="241"/>
        <end position="251"/>
    </location>
</feature>
<feature type="compositionally biased region" description="Pro residues" evidence="1">
    <location>
        <begin position="365"/>
        <end position="375"/>
    </location>
</feature>
<feature type="region of interest" description="Disordered" evidence="1">
    <location>
        <begin position="338"/>
        <end position="379"/>
    </location>
</feature>
<organism evidence="2 3">
    <name type="scientific">Candida maltosa (strain Xu316)</name>
    <name type="common">Yeast</name>
    <dbReference type="NCBI Taxonomy" id="1245528"/>
    <lineage>
        <taxon>Eukaryota</taxon>
        <taxon>Fungi</taxon>
        <taxon>Dikarya</taxon>
        <taxon>Ascomycota</taxon>
        <taxon>Saccharomycotina</taxon>
        <taxon>Pichiomycetes</taxon>
        <taxon>Debaryomycetaceae</taxon>
        <taxon>Candida/Lodderomyces clade</taxon>
        <taxon>Candida</taxon>
    </lineage>
</organism>
<dbReference type="AlphaFoldDB" id="M3HIN0"/>
<feature type="compositionally biased region" description="Basic and acidic residues" evidence="1">
    <location>
        <begin position="45"/>
        <end position="58"/>
    </location>
</feature>
<name>M3HIN0_CANMX</name>
<feature type="compositionally biased region" description="Low complexity" evidence="1">
    <location>
        <begin position="88"/>
        <end position="97"/>
    </location>
</feature>
<dbReference type="STRING" id="1245528.M3HIN0"/>
<dbReference type="EMBL" id="AOGT01001676">
    <property type="protein sequence ID" value="EMG47212.1"/>
    <property type="molecule type" value="Genomic_DNA"/>
</dbReference>
<dbReference type="OrthoDB" id="4087488at2759"/>
<sequence>MFYEWNESILKSSMKELPLPPPTNNNNNQQQEDESQQLNNDIPLDEYRERLLQRHKIYDPTVRSSYYDQSVPNSASSSVYSDPFSDHQQQQTITTLTRIDQHGEEDDTQEEEDEDGDQMKTPTIQPSVYCKSPFLSTDEHLPSPNVDDAVSPFKPKQFTRPDRPPSPPFLLPPRRTIQDNDDCSSSNETIQSDVSSAMADQKFFVRQQQQQQQRRRREKMTTTPLSVQLENPFEYHSPTKQQQQPRQGRQVQSHHHKQQQQQQQLVQPQPTNKKYRKFSLQSFNSHLDKLKRSTSIKKSSSTNTFKSSSTTATTTANYQDLPSLTDYKIEDQRLSFTETTTTSSSYNTANTYSSGTAPSPQFSLTPPPPPVPPKSPQYIYHSDSTITNFNINTHSHSHSTKRHSSIMSSPDSPFWKYHILKFGKDLYLTTNPGTKHMYCRNAPGFFIEVISQDPKHLKPTATSGYSLIFKDSKDLQDDAVNSSPYMIITKKSQLEGGFFTFSIPRNNFLNQENGLIHRINDMTVYNGVSYKEHIDATYFPYDNLRCQYPKYMRNYELRDLHGVLWNIGNIPRVRASKVNKLKEKIKESASNNHHHNQHQNEFKFIGKKNIYFHQNFISLTDESSSGIKYKEYEPKFIYGHDYGKSFPPVLSMFRPFENKTRKKIMNSVKNNKHFNTEAQSPYLEGSYEDYGTETKKFYQGSDGLYYSENTTDDLPDENKLGWITIYEDTDIFGGLENRGMFDMVLGMTLAVGYDSCLTE</sequence>
<dbReference type="eggNOG" id="ENOG502S7DH">
    <property type="taxonomic scope" value="Eukaryota"/>
</dbReference>
<feature type="region of interest" description="Disordered" evidence="1">
    <location>
        <begin position="205"/>
        <end position="271"/>
    </location>
</feature>
<feature type="compositionally biased region" description="Low complexity" evidence="1">
    <location>
        <begin position="296"/>
        <end position="312"/>
    </location>
</feature>